<sequence>MKHRTFRTAVAVVLGAAALCFGAACSTSDNSATTTSSAKPSGAGDVQGGSDKGDKATGVAPTTPAPPNLDTPTVQELNDRISKAFDPSIGNKEKISWIQAAEQDPYLVQNLVEAAKKNKVKVTVTKVNPPQDGKLKADADVTIDGKPLEGGSFIEFIAEGKEWKVSHVFACNIVKTAKIESAACQE</sequence>
<dbReference type="Pfam" id="PF26580">
    <property type="entry name" value="Mtb12_C"/>
    <property type="match status" value="1"/>
</dbReference>
<gene>
    <name evidence="6" type="ORF">F5544_32165</name>
</gene>
<dbReference type="EMBL" id="CP046172">
    <property type="protein sequence ID" value="QIS14272.1"/>
    <property type="molecule type" value="Genomic_DNA"/>
</dbReference>
<reference evidence="6 7" key="1">
    <citation type="journal article" date="2019" name="ACS Chem. Biol.">
        <title>Identification and Mobilization of a Cryptic Antibiotic Biosynthesis Gene Locus from a Human-Pathogenic Nocardia Isolate.</title>
        <authorList>
            <person name="Herisse M."/>
            <person name="Ishida K."/>
            <person name="Porter J.L."/>
            <person name="Howden B."/>
            <person name="Hertweck C."/>
            <person name="Stinear T.P."/>
            <person name="Pidot S.J."/>
        </authorList>
    </citation>
    <scope>NUCLEOTIDE SEQUENCE [LARGE SCALE GENOMIC DNA]</scope>
    <source>
        <strain evidence="6 7">AUSMDU00012717</strain>
    </source>
</reference>
<evidence type="ECO:0000313" key="7">
    <source>
        <dbReference type="Proteomes" id="UP000503540"/>
    </source>
</evidence>
<feature type="domain" description="Low molecular weight antigen MTB12-like C-terminal" evidence="5">
    <location>
        <begin position="71"/>
        <end position="178"/>
    </location>
</feature>
<protein>
    <recommendedName>
        <fullName evidence="5">Low molecular weight antigen MTB12-like C-terminal domain-containing protein</fullName>
    </recommendedName>
</protein>
<proteinExistence type="inferred from homology"/>
<evidence type="ECO:0000256" key="1">
    <source>
        <dbReference type="ARBA" id="ARBA00022729"/>
    </source>
</evidence>
<feature type="compositionally biased region" description="Low complexity" evidence="3">
    <location>
        <begin position="28"/>
        <end position="38"/>
    </location>
</feature>
<evidence type="ECO:0000256" key="3">
    <source>
        <dbReference type="SAM" id="MobiDB-lite"/>
    </source>
</evidence>
<dbReference type="AlphaFoldDB" id="A0A6G9YM49"/>
<evidence type="ECO:0000256" key="4">
    <source>
        <dbReference type="SAM" id="SignalP"/>
    </source>
</evidence>
<comment type="similarity">
    <text evidence="2">Belongs to the MTB12 family.</text>
</comment>
<evidence type="ECO:0000259" key="5">
    <source>
        <dbReference type="Pfam" id="PF26580"/>
    </source>
</evidence>
<feature type="chain" id="PRO_5038990477" description="Low molecular weight antigen MTB12-like C-terminal domain-containing protein" evidence="4">
    <location>
        <begin position="32"/>
        <end position="186"/>
    </location>
</feature>
<evidence type="ECO:0000256" key="2">
    <source>
        <dbReference type="ARBA" id="ARBA00093774"/>
    </source>
</evidence>
<dbReference type="KEGG" id="nah:F5544_32165"/>
<dbReference type="InterPro" id="IPR058644">
    <property type="entry name" value="Mtb12-like_C"/>
</dbReference>
<dbReference type="Proteomes" id="UP000503540">
    <property type="component" value="Chromosome"/>
</dbReference>
<organism evidence="6 7">
    <name type="scientific">Nocardia arthritidis</name>
    <dbReference type="NCBI Taxonomy" id="228602"/>
    <lineage>
        <taxon>Bacteria</taxon>
        <taxon>Bacillati</taxon>
        <taxon>Actinomycetota</taxon>
        <taxon>Actinomycetes</taxon>
        <taxon>Mycobacteriales</taxon>
        <taxon>Nocardiaceae</taxon>
        <taxon>Nocardia</taxon>
    </lineage>
</organism>
<feature type="signal peptide" evidence="4">
    <location>
        <begin position="1"/>
        <end position="31"/>
    </location>
</feature>
<name>A0A6G9YM49_9NOCA</name>
<keyword evidence="1 4" id="KW-0732">Signal</keyword>
<dbReference type="PROSITE" id="PS51257">
    <property type="entry name" value="PROKAR_LIPOPROTEIN"/>
    <property type="match status" value="1"/>
</dbReference>
<dbReference type="RefSeq" id="WP_167476706.1">
    <property type="nucleotide sequence ID" value="NZ_CP046172.1"/>
</dbReference>
<accession>A0A6G9YM49</accession>
<evidence type="ECO:0000313" key="6">
    <source>
        <dbReference type="EMBL" id="QIS14272.1"/>
    </source>
</evidence>
<keyword evidence="7" id="KW-1185">Reference proteome</keyword>
<feature type="region of interest" description="Disordered" evidence="3">
    <location>
        <begin position="28"/>
        <end position="73"/>
    </location>
</feature>